<name>A0A0A9BUX9_ARUDO</name>
<protein>
    <submittedName>
        <fullName evidence="1">Uncharacterized protein</fullName>
    </submittedName>
</protein>
<evidence type="ECO:0000313" key="1">
    <source>
        <dbReference type="EMBL" id="JAD67869.1"/>
    </source>
</evidence>
<dbReference type="AlphaFoldDB" id="A0A0A9BUX9"/>
<reference evidence="1" key="2">
    <citation type="journal article" date="2015" name="Data Brief">
        <title>Shoot transcriptome of the giant reed, Arundo donax.</title>
        <authorList>
            <person name="Barrero R.A."/>
            <person name="Guerrero F.D."/>
            <person name="Moolhuijzen P."/>
            <person name="Goolsby J.A."/>
            <person name="Tidwell J."/>
            <person name="Bellgard S.E."/>
            <person name="Bellgard M.I."/>
        </authorList>
    </citation>
    <scope>NUCLEOTIDE SEQUENCE</scope>
    <source>
        <tissue evidence="1">Shoot tissue taken approximately 20 cm above the soil surface</tissue>
    </source>
</reference>
<proteinExistence type="predicted"/>
<organism evidence="1">
    <name type="scientific">Arundo donax</name>
    <name type="common">Giant reed</name>
    <name type="synonym">Donax arundinaceus</name>
    <dbReference type="NCBI Taxonomy" id="35708"/>
    <lineage>
        <taxon>Eukaryota</taxon>
        <taxon>Viridiplantae</taxon>
        <taxon>Streptophyta</taxon>
        <taxon>Embryophyta</taxon>
        <taxon>Tracheophyta</taxon>
        <taxon>Spermatophyta</taxon>
        <taxon>Magnoliopsida</taxon>
        <taxon>Liliopsida</taxon>
        <taxon>Poales</taxon>
        <taxon>Poaceae</taxon>
        <taxon>PACMAD clade</taxon>
        <taxon>Arundinoideae</taxon>
        <taxon>Arundineae</taxon>
        <taxon>Arundo</taxon>
    </lineage>
</organism>
<dbReference type="EMBL" id="GBRH01230026">
    <property type="protein sequence ID" value="JAD67869.1"/>
    <property type="molecule type" value="Transcribed_RNA"/>
</dbReference>
<sequence length="21" mass="2424">MMRAGTELWWSLLAICGKWNG</sequence>
<reference evidence="1" key="1">
    <citation type="submission" date="2014-09" db="EMBL/GenBank/DDBJ databases">
        <authorList>
            <person name="Magalhaes I.L.F."/>
            <person name="Oliveira U."/>
            <person name="Santos F.R."/>
            <person name="Vidigal T.H.D.A."/>
            <person name="Brescovit A.D."/>
            <person name="Santos A.J."/>
        </authorList>
    </citation>
    <scope>NUCLEOTIDE SEQUENCE</scope>
    <source>
        <tissue evidence="1">Shoot tissue taken approximately 20 cm above the soil surface</tissue>
    </source>
</reference>
<accession>A0A0A9BUX9</accession>